<evidence type="ECO:0000313" key="7">
    <source>
        <dbReference type="Proteomes" id="UP001158576"/>
    </source>
</evidence>
<dbReference type="SMART" id="SM01349">
    <property type="entry name" value="TOG"/>
    <property type="match status" value="1"/>
</dbReference>
<gene>
    <name evidence="6" type="ORF">OKIOD_LOCUS5830</name>
</gene>
<dbReference type="Proteomes" id="UP001158576">
    <property type="component" value="Chromosome XSR"/>
</dbReference>
<dbReference type="SUPFAM" id="SSF48371">
    <property type="entry name" value="ARM repeat"/>
    <property type="match status" value="1"/>
</dbReference>
<feature type="domain" description="TOG" evidence="5">
    <location>
        <begin position="1"/>
        <end position="217"/>
    </location>
</feature>
<sequence length="745" mass="84095">MHKSDSTAIGRVLDIIQSQPTDKLTSVLDIVLRWSTIRLNEKNSTITMRVLNYLHSVVEQLRKEEYFMSPFEAIPLLPHLILKLGEARVEVRTLVEQILNEIRLLFPEKQIFEELLQGAKSKNSRQRAACLTICAGMIQNSGIEIIGDPTKGNYKEIGAHISDKDQNVRSSAMNCLVEAYKTVGEELFKSRMVGKLGDKEESYLRERIKRTLGTSDTSANEAPVLAPKKASETPRRGTVTLKKGATQPVKRDLPEVSKSVDSKLMERFGFKVPTSASIDFKSPVMKSVNSESISKVPRPPSASSRIPKLEKEKEIEELANLVDHFYLTENKIEDLRKKLNTLNLATFRDGAKTLKIILNETEKPISLSDQELSGLLLPVAKNGLQLSKQAIDQGELRVTQHVTILCCSILQKFIKGKDYRDRINGDDLAAIGAFLFTMLKCREAQEIIKTIDPKFTSAILQVISDVSKQCKHDRVSLMYLDLISSALRDEKLEEIQAISNNFYKFFTLRNTTEKLNENDVSKVYYPAESFFAEFPKSHQVFKKNPEYFNALRTVVTFTTNLTRHNGDAVERFIRKFQPKKSSLLSLIEKELLKKKAKDSQDENARQAFTNALAQIKKVESHDAGLEALHQFVSANPEFDLDAGLSKEDEKFKAYVNKKLGDKKAGHEVTMISSAPPTASAIEQRAKVMSEKYSLISQPSKLKKPTAKDEKENVSTAAPVEARKVPSKSTLDEYRRRLEQLRNARK</sequence>
<evidence type="ECO:0000259" key="5">
    <source>
        <dbReference type="SMART" id="SM01349"/>
    </source>
</evidence>
<keyword evidence="7" id="KW-1185">Reference proteome</keyword>
<protein>
    <submittedName>
        <fullName evidence="6">Oidioi.mRNA.OKI2018_I69.XSR.g14272.t1.cds</fullName>
    </submittedName>
</protein>
<evidence type="ECO:0000256" key="1">
    <source>
        <dbReference type="ARBA" id="ARBA00004245"/>
    </source>
</evidence>
<reference evidence="6 7" key="1">
    <citation type="submission" date="2021-04" db="EMBL/GenBank/DDBJ databases">
        <authorList>
            <person name="Bliznina A."/>
        </authorList>
    </citation>
    <scope>NUCLEOTIDE SEQUENCE [LARGE SCALE GENOMIC DNA]</scope>
</reference>
<dbReference type="InterPro" id="IPR011989">
    <property type="entry name" value="ARM-like"/>
</dbReference>
<dbReference type="Pfam" id="PF21041">
    <property type="entry name" value="XMAP215_CLASP_TOG"/>
    <property type="match status" value="1"/>
</dbReference>
<dbReference type="InterPro" id="IPR048491">
    <property type="entry name" value="XMAP215_CLASP_TOG"/>
</dbReference>
<name>A0ABN7S9E3_OIKDI</name>
<keyword evidence="3" id="KW-0206">Cytoskeleton</keyword>
<dbReference type="EMBL" id="OU015569">
    <property type="protein sequence ID" value="CAG5095636.1"/>
    <property type="molecule type" value="Genomic_DNA"/>
</dbReference>
<feature type="region of interest" description="Disordered" evidence="4">
    <location>
        <begin position="692"/>
        <end position="733"/>
    </location>
</feature>
<dbReference type="Gene3D" id="1.25.10.10">
    <property type="entry name" value="Leucine-rich Repeat Variant"/>
    <property type="match status" value="1"/>
</dbReference>
<dbReference type="InterPro" id="IPR016024">
    <property type="entry name" value="ARM-type_fold"/>
</dbReference>
<comment type="subcellular location">
    <subcellularLocation>
        <location evidence="1">Cytoplasm</location>
        <location evidence="1">Cytoskeleton</location>
    </subcellularLocation>
</comment>
<organism evidence="6 7">
    <name type="scientific">Oikopleura dioica</name>
    <name type="common">Tunicate</name>
    <dbReference type="NCBI Taxonomy" id="34765"/>
    <lineage>
        <taxon>Eukaryota</taxon>
        <taxon>Metazoa</taxon>
        <taxon>Chordata</taxon>
        <taxon>Tunicata</taxon>
        <taxon>Appendicularia</taxon>
        <taxon>Copelata</taxon>
        <taxon>Oikopleuridae</taxon>
        <taxon>Oikopleura</taxon>
    </lineage>
</organism>
<feature type="region of interest" description="Disordered" evidence="4">
    <location>
        <begin position="214"/>
        <end position="236"/>
    </location>
</feature>
<evidence type="ECO:0000256" key="2">
    <source>
        <dbReference type="ARBA" id="ARBA00022490"/>
    </source>
</evidence>
<evidence type="ECO:0000256" key="3">
    <source>
        <dbReference type="ARBA" id="ARBA00023212"/>
    </source>
</evidence>
<proteinExistence type="predicted"/>
<accession>A0ABN7S9E3</accession>
<dbReference type="InterPro" id="IPR045110">
    <property type="entry name" value="XMAP215"/>
</dbReference>
<evidence type="ECO:0000256" key="4">
    <source>
        <dbReference type="SAM" id="MobiDB-lite"/>
    </source>
</evidence>
<evidence type="ECO:0000313" key="6">
    <source>
        <dbReference type="EMBL" id="CAG5095636.1"/>
    </source>
</evidence>
<dbReference type="PANTHER" id="PTHR12609">
    <property type="entry name" value="MICROTUBULE ASSOCIATED PROTEIN XMAP215"/>
    <property type="match status" value="1"/>
</dbReference>
<keyword evidence="2" id="KW-0963">Cytoplasm</keyword>
<dbReference type="InterPro" id="IPR034085">
    <property type="entry name" value="TOG"/>
</dbReference>